<dbReference type="AlphaFoldDB" id="A0A7Y3TVQ7"/>
<reference evidence="2 3" key="2">
    <citation type="submission" date="2020-06" db="EMBL/GenBank/DDBJ databases">
        <title>Halomonas songnenensis sp. nov., a moderately halophilic bacterium isolated from saline and alkaline soils.</title>
        <authorList>
            <person name="Jiang J."/>
            <person name="Pan Y."/>
        </authorList>
    </citation>
    <scope>NUCLEOTIDE SEQUENCE [LARGE SCALE GENOMIC DNA]</scope>
    <source>
        <strain evidence="2 3">TBZ9</strain>
    </source>
</reference>
<feature type="domain" description="HDOD" evidence="1">
    <location>
        <begin position="1"/>
        <end position="180"/>
    </location>
</feature>
<gene>
    <name evidence="2" type="ORF">HLB35_04105</name>
</gene>
<dbReference type="Proteomes" id="UP000588806">
    <property type="component" value="Unassembled WGS sequence"/>
</dbReference>
<dbReference type="SUPFAM" id="SSF109604">
    <property type="entry name" value="HD-domain/PDEase-like"/>
    <property type="match status" value="1"/>
</dbReference>
<accession>A0A7Y3TVQ7</accession>
<dbReference type="PROSITE" id="PS51833">
    <property type="entry name" value="HDOD"/>
    <property type="match status" value="1"/>
</dbReference>
<comment type="caution">
    <text evidence="2">The sequence shown here is derived from an EMBL/GenBank/DDBJ whole genome shotgun (WGS) entry which is preliminary data.</text>
</comment>
<reference evidence="2 3" key="1">
    <citation type="submission" date="2020-05" db="EMBL/GenBank/DDBJ databases">
        <authorList>
            <person name="Ruan W."/>
            <person name="Jeon C.O."/>
            <person name="Chun B.H."/>
        </authorList>
    </citation>
    <scope>NUCLEOTIDE SEQUENCE [LARGE SCALE GENOMIC DNA]</scope>
    <source>
        <strain evidence="2 3">TBZ9</strain>
    </source>
</reference>
<organism evidence="2 3">
    <name type="scientific">Vreelandella azerica</name>
    <dbReference type="NCBI Taxonomy" id="2732867"/>
    <lineage>
        <taxon>Bacteria</taxon>
        <taxon>Pseudomonadati</taxon>
        <taxon>Pseudomonadota</taxon>
        <taxon>Gammaproteobacteria</taxon>
        <taxon>Oceanospirillales</taxon>
        <taxon>Halomonadaceae</taxon>
        <taxon>Vreelandella</taxon>
    </lineage>
</organism>
<dbReference type="InterPro" id="IPR013976">
    <property type="entry name" value="HDOD"/>
</dbReference>
<evidence type="ECO:0000259" key="1">
    <source>
        <dbReference type="PROSITE" id="PS51833"/>
    </source>
</evidence>
<dbReference type="EMBL" id="JABFHI010000002">
    <property type="protein sequence ID" value="NOG31151.1"/>
    <property type="molecule type" value="Genomic_DNA"/>
</dbReference>
<name>A0A7Y3TVQ7_9GAMM</name>
<dbReference type="PANTHER" id="PTHR33525">
    <property type="match status" value="1"/>
</dbReference>
<keyword evidence="3" id="KW-1185">Reference proteome</keyword>
<proteinExistence type="predicted"/>
<sequence length="193" mass="21306">MQLLAELALTEPDHARLESLLAQHPHLCNLVFRQLNSAAHANLVRPISSLREAIQLLGTQRLTSMAAALSLSRNDPVQRLQLRQVVIRAGVCRQIAKRLKDINESTAFTLGLLSLIGQVEGESMQSMIGSIPLADEVKQALLTREGSLGKLLLLVERFERGELERLSAKIIALLNEDYLAAVAWAETLLSETR</sequence>
<protein>
    <submittedName>
        <fullName evidence="2">HDOD domain-containing protein</fullName>
    </submittedName>
</protein>
<dbReference type="Pfam" id="PF08668">
    <property type="entry name" value="HDOD"/>
    <property type="match status" value="1"/>
</dbReference>
<dbReference type="PANTHER" id="PTHR33525:SF4">
    <property type="entry name" value="CYCLIC DI-GMP PHOSPHODIESTERASE CDGJ"/>
    <property type="match status" value="1"/>
</dbReference>
<dbReference type="Gene3D" id="1.10.3210.10">
    <property type="entry name" value="Hypothetical protein af1432"/>
    <property type="match status" value="1"/>
</dbReference>
<dbReference type="InterPro" id="IPR052340">
    <property type="entry name" value="RNase_Y/CdgJ"/>
</dbReference>
<evidence type="ECO:0000313" key="2">
    <source>
        <dbReference type="EMBL" id="NOG31151.1"/>
    </source>
</evidence>
<evidence type="ECO:0000313" key="3">
    <source>
        <dbReference type="Proteomes" id="UP000588806"/>
    </source>
</evidence>
<dbReference type="RefSeq" id="WP_171701633.1">
    <property type="nucleotide sequence ID" value="NZ_JABFHI010000002.1"/>
</dbReference>